<proteinExistence type="predicted"/>
<organism evidence="2 3">
    <name type="scientific">Rhodococcus globerulus</name>
    <dbReference type="NCBI Taxonomy" id="33008"/>
    <lineage>
        <taxon>Bacteria</taxon>
        <taxon>Bacillati</taxon>
        <taxon>Actinomycetota</taxon>
        <taxon>Actinomycetes</taxon>
        <taxon>Mycobacteriales</taxon>
        <taxon>Nocardiaceae</taxon>
        <taxon>Rhodococcus</taxon>
    </lineage>
</organism>
<reference evidence="2 3" key="1">
    <citation type="submission" date="2023-10" db="EMBL/GenBank/DDBJ databases">
        <title>Development of a sustainable strategy for remediation of hydrocarbon-contaminated territories based on the waste exchange concept.</title>
        <authorList>
            <person name="Krivoruchko A."/>
        </authorList>
    </citation>
    <scope>NUCLEOTIDE SEQUENCE [LARGE SCALE GENOMIC DNA]</scope>
    <source>
        <strain evidence="2 3">IEGM 1203</strain>
    </source>
</reference>
<dbReference type="RefSeq" id="WP_045070628.1">
    <property type="nucleotide sequence ID" value="NZ_CP079698.1"/>
</dbReference>
<keyword evidence="1" id="KW-0472">Membrane</keyword>
<evidence type="ECO:0000256" key="1">
    <source>
        <dbReference type="SAM" id="Phobius"/>
    </source>
</evidence>
<name>A0ABU4BSE5_RHOGO</name>
<accession>A0ABU4BSE5</accession>
<dbReference type="Proteomes" id="UP001185927">
    <property type="component" value="Unassembled WGS sequence"/>
</dbReference>
<keyword evidence="3" id="KW-1185">Reference proteome</keyword>
<dbReference type="PANTHER" id="PTHR28008">
    <property type="entry name" value="DOMAIN PROTEIN, PUTATIVE (AFU_ORTHOLOGUE AFUA_3G10980)-RELATED"/>
    <property type="match status" value="1"/>
</dbReference>
<dbReference type="EMBL" id="JAWLKB010000004">
    <property type="protein sequence ID" value="MDV6267142.1"/>
    <property type="molecule type" value="Genomic_DNA"/>
</dbReference>
<protein>
    <submittedName>
        <fullName evidence="2">VanZ family protein</fullName>
    </submittedName>
</protein>
<keyword evidence="1" id="KW-1133">Transmembrane helix</keyword>
<evidence type="ECO:0000313" key="3">
    <source>
        <dbReference type="Proteomes" id="UP001185927"/>
    </source>
</evidence>
<feature type="transmembrane region" description="Helical" evidence="1">
    <location>
        <begin position="89"/>
        <end position="108"/>
    </location>
</feature>
<dbReference type="PANTHER" id="PTHR28008:SF1">
    <property type="entry name" value="DOMAIN PROTEIN, PUTATIVE (AFU_ORTHOLOGUE AFUA_3G10980)-RELATED"/>
    <property type="match status" value="1"/>
</dbReference>
<evidence type="ECO:0000313" key="2">
    <source>
        <dbReference type="EMBL" id="MDV6267142.1"/>
    </source>
</evidence>
<keyword evidence="1" id="KW-0812">Transmembrane</keyword>
<sequence length="115" mass="12376">MTYNRYWPLAIAVVIALIMLFSPGSTVPSGPENSDKVTHTLMFVVLAMTSLHARIPWWLTALWLIAFAAVSEVLQGVLPISRSGSVWDAAADLVGIAIGIGIVAAVGYRRRARAV</sequence>
<comment type="caution">
    <text evidence="2">The sequence shown here is derived from an EMBL/GenBank/DDBJ whole genome shotgun (WGS) entry which is preliminary data.</text>
</comment>
<feature type="transmembrane region" description="Helical" evidence="1">
    <location>
        <begin position="40"/>
        <end position="69"/>
    </location>
</feature>
<gene>
    <name evidence="2" type="ORF">R3Q16_11050</name>
</gene>
<feature type="transmembrane region" description="Helical" evidence="1">
    <location>
        <begin position="6"/>
        <end position="28"/>
    </location>
</feature>